<feature type="region of interest" description="Disordered" evidence="1">
    <location>
        <begin position="142"/>
        <end position="165"/>
    </location>
</feature>
<dbReference type="EMBL" id="QNGE01001519">
    <property type="protein sequence ID" value="KAA3677405.1"/>
    <property type="molecule type" value="Genomic_DNA"/>
</dbReference>
<organism evidence="2 3">
    <name type="scientific">Paragonimus westermani</name>
    <dbReference type="NCBI Taxonomy" id="34504"/>
    <lineage>
        <taxon>Eukaryota</taxon>
        <taxon>Metazoa</taxon>
        <taxon>Spiralia</taxon>
        <taxon>Lophotrochozoa</taxon>
        <taxon>Platyhelminthes</taxon>
        <taxon>Trematoda</taxon>
        <taxon>Digenea</taxon>
        <taxon>Plagiorchiida</taxon>
        <taxon>Troglotremata</taxon>
        <taxon>Troglotrematidae</taxon>
        <taxon>Paragonimus</taxon>
    </lineage>
</organism>
<feature type="compositionally biased region" description="Polar residues" evidence="1">
    <location>
        <begin position="195"/>
        <end position="208"/>
    </location>
</feature>
<gene>
    <name evidence="2" type="ORF">DEA37_0006229</name>
</gene>
<feature type="region of interest" description="Disordered" evidence="1">
    <location>
        <begin position="330"/>
        <end position="372"/>
    </location>
</feature>
<evidence type="ECO:0000256" key="1">
    <source>
        <dbReference type="SAM" id="MobiDB-lite"/>
    </source>
</evidence>
<feature type="region of interest" description="Disordered" evidence="1">
    <location>
        <begin position="1"/>
        <end position="43"/>
    </location>
</feature>
<feature type="compositionally biased region" description="Polar residues" evidence="1">
    <location>
        <begin position="330"/>
        <end position="353"/>
    </location>
</feature>
<dbReference type="AlphaFoldDB" id="A0A5J4NP58"/>
<name>A0A5J4NP58_9TREM</name>
<feature type="region of interest" description="Disordered" evidence="1">
    <location>
        <begin position="179"/>
        <end position="210"/>
    </location>
</feature>
<feature type="compositionally biased region" description="Polar residues" evidence="1">
    <location>
        <begin position="8"/>
        <end position="28"/>
    </location>
</feature>
<reference evidence="2 3" key="1">
    <citation type="journal article" date="2019" name="Gigascience">
        <title>Whole-genome sequence of the oriental lung fluke Paragonimus westermani.</title>
        <authorList>
            <person name="Oey H."/>
            <person name="Zakrzewski M."/>
            <person name="Narain K."/>
            <person name="Devi K.R."/>
            <person name="Agatsuma T."/>
            <person name="Nawaratna S."/>
            <person name="Gobert G.N."/>
            <person name="Jones M.K."/>
            <person name="Ragan M.A."/>
            <person name="McManus D.P."/>
            <person name="Krause L."/>
        </authorList>
    </citation>
    <scope>NUCLEOTIDE SEQUENCE [LARGE SCALE GENOMIC DNA]</scope>
    <source>
        <strain evidence="2 3">IND2009</strain>
    </source>
</reference>
<dbReference type="Proteomes" id="UP000324629">
    <property type="component" value="Unassembled WGS sequence"/>
</dbReference>
<evidence type="ECO:0000313" key="3">
    <source>
        <dbReference type="Proteomes" id="UP000324629"/>
    </source>
</evidence>
<keyword evidence="3" id="KW-1185">Reference proteome</keyword>
<comment type="caution">
    <text evidence="2">The sequence shown here is derived from an EMBL/GenBank/DDBJ whole genome shotgun (WGS) entry which is preliminary data.</text>
</comment>
<feature type="compositionally biased region" description="Low complexity" evidence="1">
    <location>
        <begin position="354"/>
        <end position="365"/>
    </location>
</feature>
<accession>A0A5J4NP58</accession>
<proteinExistence type="predicted"/>
<protein>
    <submittedName>
        <fullName evidence="2">Uncharacterized protein</fullName>
    </submittedName>
</protein>
<feature type="compositionally biased region" description="Polar residues" evidence="1">
    <location>
        <begin position="142"/>
        <end position="161"/>
    </location>
</feature>
<evidence type="ECO:0000313" key="2">
    <source>
        <dbReference type="EMBL" id="KAA3677405.1"/>
    </source>
</evidence>
<sequence>MTPRAQMVAQSRQTVTELFDGSNHSSSDTETEQEVDVSDTGGSLCDKATLRNYTNGGAYVKDAKRSIRRFASKRNLSGTRLNRSRDTAQSAGLSLSSLHREVQLPVPSSLESGELFTTVNPKRFNPAEPVTKRVSLSAIQQQDNTMTVRSTTGRSPPNVTVLTPPFDLRSEVPQKMSKYTRSSMDETPDFRQKTPPMQTNSSTDYSPTWPSPLDSLFTPKVGPMHRFPLNPIPSHSLYQGELGLIDSLKNSTGSSNANYSQQFSFLSNYISQNPQFVSHFLSFMLQRNNPLFTRNDVKHEPATNLSTADQTTPWMNRIPAANRMIPEINTTSVPMDNRPTDTGATRFSISSLANSSPTTTNNKSTLFDSTNL</sequence>